<keyword evidence="3" id="KW-1185">Reference proteome</keyword>
<gene>
    <name evidence="2" type="ORF">C3B61_08235</name>
</gene>
<dbReference type="InterPro" id="IPR037523">
    <property type="entry name" value="VOC_core"/>
</dbReference>
<proteinExistence type="predicted"/>
<organism evidence="2 3">
    <name type="scientific">Cryobacterium zongtaii</name>
    <dbReference type="NCBI Taxonomy" id="1259217"/>
    <lineage>
        <taxon>Bacteria</taxon>
        <taxon>Bacillati</taxon>
        <taxon>Actinomycetota</taxon>
        <taxon>Actinomycetes</taxon>
        <taxon>Micrococcales</taxon>
        <taxon>Microbacteriaceae</taxon>
        <taxon>Cryobacterium</taxon>
    </lineage>
</organism>
<feature type="domain" description="VOC" evidence="1">
    <location>
        <begin position="2"/>
        <end position="114"/>
    </location>
</feature>
<evidence type="ECO:0000313" key="3">
    <source>
        <dbReference type="Proteomes" id="UP000237340"/>
    </source>
</evidence>
<dbReference type="PROSITE" id="PS51819">
    <property type="entry name" value="VOC"/>
    <property type="match status" value="1"/>
</dbReference>
<dbReference type="InterPro" id="IPR004360">
    <property type="entry name" value="Glyas_Fos-R_dOase_dom"/>
</dbReference>
<protein>
    <submittedName>
        <fullName evidence="2">VOC family protein</fullName>
    </submittedName>
</protein>
<dbReference type="AlphaFoldDB" id="A0A2S3ZGP4"/>
<dbReference type="Proteomes" id="UP000237340">
    <property type="component" value="Unassembled WGS sequence"/>
</dbReference>
<dbReference type="CDD" id="cd06587">
    <property type="entry name" value="VOC"/>
    <property type="match status" value="1"/>
</dbReference>
<dbReference type="Gene3D" id="3.10.180.10">
    <property type="entry name" value="2,3-Dihydroxybiphenyl 1,2-Dioxygenase, domain 1"/>
    <property type="match status" value="1"/>
</dbReference>
<dbReference type="RefSeq" id="WP_088457720.1">
    <property type="nucleotide sequence ID" value="NZ_PPXD01000009.1"/>
</dbReference>
<accession>A0A2S3ZGP4</accession>
<dbReference type="InterPro" id="IPR029068">
    <property type="entry name" value="Glyas_Bleomycin-R_OHBP_Dase"/>
</dbReference>
<evidence type="ECO:0000259" key="1">
    <source>
        <dbReference type="PROSITE" id="PS51819"/>
    </source>
</evidence>
<dbReference type="Pfam" id="PF00903">
    <property type="entry name" value="Glyoxalase"/>
    <property type="match status" value="1"/>
</dbReference>
<reference evidence="2 3" key="1">
    <citation type="submission" date="2018-01" db="EMBL/GenBank/DDBJ databases">
        <title>Cryobacterium sp. nov., from glaciers in China.</title>
        <authorList>
            <person name="Liu Q."/>
            <person name="Xin Y.-H."/>
        </authorList>
    </citation>
    <scope>NUCLEOTIDE SEQUENCE [LARGE SCALE GENOMIC DNA]</scope>
    <source>
        <strain evidence="2 3">TMN-42</strain>
    </source>
</reference>
<sequence>MKVTSVTVGLPVRDLPAAERWYRRVFEVSTPSVEPAPGVIEFVVGPIDLQLSEEPPKRSGAQVTLRLGVPDASAEYERLTGLGVILGTLEHVPGAVDYFDFTDPDGNALSMYSLNA</sequence>
<evidence type="ECO:0000313" key="2">
    <source>
        <dbReference type="EMBL" id="POH66538.1"/>
    </source>
</evidence>
<dbReference type="SUPFAM" id="SSF54593">
    <property type="entry name" value="Glyoxalase/Bleomycin resistance protein/Dihydroxybiphenyl dioxygenase"/>
    <property type="match status" value="1"/>
</dbReference>
<name>A0A2S3ZGP4_9MICO</name>
<comment type="caution">
    <text evidence="2">The sequence shown here is derived from an EMBL/GenBank/DDBJ whole genome shotgun (WGS) entry which is preliminary data.</text>
</comment>
<dbReference type="EMBL" id="PPXD01000009">
    <property type="protein sequence ID" value="POH66538.1"/>
    <property type="molecule type" value="Genomic_DNA"/>
</dbReference>